<comment type="caution">
    <text evidence="2">The sequence shown here is derived from an EMBL/GenBank/DDBJ whole genome shotgun (WGS) entry which is preliminary data.</text>
</comment>
<dbReference type="RefSeq" id="WP_168114897.1">
    <property type="nucleotide sequence ID" value="NZ_BOON01000015.1"/>
</dbReference>
<feature type="transmembrane region" description="Helical" evidence="1">
    <location>
        <begin position="247"/>
        <end position="264"/>
    </location>
</feature>
<keyword evidence="1" id="KW-1133">Transmembrane helix</keyword>
<dbReference type="EMBL" id="BOON01000015">
    <property type="protein sequence ID" value="GII21939.1"/>
    <property type="molecule type" value="Genomic_DNA"/>
</dbReference>
<reference evidence="2" key="1">
    <citation type="submission" date="2021-01" db="EMBL/GenBank/DDBJ databases">
        <title>Whole genome shotgun sequence of Planosporangium mesophilum NBRC 109066.</title>
        <authorList>
            <person name="Komaki H."/>
            <person name="Tamura T."/>
        </authorList>
    </citation>
    <scope>NUCLEOTIDE SEQUENCE</scope>
    <source>
        <strain evidence="2">NBRC 109066</strain>
    </source>
</reference>
<protein>
    <submittedName>
        <fullName evidence="2">MFS transporter</fullName>
    </submittedName>
</protein>
<keyword evidence="1" id="KW-0472">Membrane</keyword>
<evidence type="ECO:0000313" key="3">
    <source>
        <dbReference type="Proteomes" id="UP000599074"/>
    </source>
</evidence>
<dbReference type="AlphaFoldDB" id="A0A8J3T8T7"/>
<name>A0A8J3T8T7_9ACTN</name>
<keyword evidence="1" id="KW-0812">Transmembrane</keyword>
<dbReference type="Proteomes" id="UP000599074">
    <property type="component" value="Unassembled WGS sequence"/>
</dbReference>
<feature type="transmembrane region" description="Helical" evidence="1">
    <location>
        <begin position="189"/>
        <end position="212"/>
    </location>
</feature>
<evidence type="ECO:0000256" key="1">
    <source>
        <dbReference type="SAM" id="Phobius"/>
    </source>
</evidence>
<sequence length="518" mass="55352">MRVKAAAGLIAFVLSVGYLLAPPMGTDLSAQVARTGFFARNGSVPVDFGWYGGESQFGYSLLTAPLGSVLGVRLLGVLAAVVSAVAFAHLLSRRHAHRPLLGAVLGAVVLVANLVSGRTTFAVGTAFGMLALCAVAASWPVRPVRLVLAALLAALATWASPVAGLFAGLAGGALLLAGLIRRDREQYRWYPESLVLCLAPVAALLPMALLFGNGGVQPFTAESMRINVALAAATFVIVPARHRAVRYGAVLTVLLLLAAFYLPSPIGSNALRLPMLFALPVVAAFATVEPRWLAAACAGLVWWQPPVILDDLGRAGSAETRAAFYRPLTDELARRAPIGRVEVVPLRDHWETAYVAAAVPLARGWERQADVERNPLFYRNTLSSDGYAAWLRRNAVSYVALAPESVPDTYGRQEAALVATVPPYLREVWRDRTWRLYAVVDPGPFVSGARLVESSGAGVTLVADAPGDVVVRVRWSRWSSLDGPAGCLAPRPDEWTTVRVTRPGRYRLASSLSPRSHC</sequence>
<feature type="transmembrane region" description="Helical" evidence="1">
    <location>
        <begin position="224"/>
        <end position="241"/>
    </location>
</feature>
<organism evidence="2 3">
    <name type="scientific">Planosporangium mesophilum</name>
    <dbReference type="NCBI Taxonomy" id="689768"/>
    <lineage>
        <taxon>Bacteria</taxon>
        <taxon>Bacillati</taxon>
        <taxon>Actinomycetota</taxon>
        <taxon>Actinomycetes</taxon>
        <taxon>Micromonosporales</taxon>
        <taxon>Micromonosporaceae</taxon>
        <taxon>Planosporangium</taxon>
    </lineage>
</organism>
<keyword evidence="3" id="KW-1185">Reference proteome</keyword>
<proteinExistence type="predicted"/>
<feature type="transmembrane region" description="Helical" evidence="1">
    <location>
        <begin position="99"/>
        <end position="115"/>
    </location>
</feature>
<accession>A0A8J3T8T7</accession>
<feature type="transmembrane region" description="Helical" evidence="1">
    <location>
        <begin position="58"/>
        <end position="87"/>
    </location>
</feature>
<evidence type="ECO:0000313" key="2">
    <source>
        <dbReference type="EMBL" id="GII21939.1"/>
    </source>
</evidence>
<feature type="transmembrane region" description="Helical" evidence="1">
    <location>
        <begin position="146"/>
        <end position="177"/>
    </location>
</feature>
<gene>
    <name evidence="2" type="ORF">Pme01_15360</name>
</gene>